<dbReference type="Proteomes" id="UP000316726">
    <property type="component" value="Chromosome 3"/>
</dbReference>
<evidence type="ECO:0000313" key="11">
    <source>
        <dbReference type="Proteomes" id="UP000316726"/>
    </source>
</evidence>
<sequence>MKEPGGSGKVFVSAGLAACASEFATLPLDTAKVRLQLQSLSETYKPRKYRGVSHAMRLMVRQEGLGSLWNGLIPGLHRQALFTTIRLGLYDTLKVHAAAEGGGGEATLGGRVSLAVLTSALGIAAANPSDVLKVRCQAHGLRGGAMRNYRHIVSTEGLRGGLYKGFTANLIRNSVISASEIISYEQAKKTLIRVGGVADDWRLHLASGCIAGLVATVLGSPPDILATKAMQKQGRYGGLRASEIAVKMVKTEGFLAFYKGFWPNFLRVGSFNITMWFLYEQMKRLMDEKVPRA</sequence>
<proteinExistence type="inferred from homology"/>
<feature type="repeat" description="Solcar" evidence="8">
    <location>
        <begin position="5"/>
        <end position="96"/>
    </location>
</feature>
<feature type="repeat" description="Solcar" evidence="8">
    <location>
        <begin position="106"/>
        <end position="190"/>
    </location>
</feature>
<accession>A0A5B8MI83</accession>
<dbReference type="OrthoDB" id="1924968at2759"/>
<dbReference type="Pfam" id="PF00153">
    <property type="entry name" value="Mito_carr"/>
    <property type="match status" value="3"/>
</dbReference>
<keyword evidence="4 8" id="KW-0812">Transmembrane</keyword>
<keyword evidence="5" id="KW-0677">Repeat</keyword>
<keyword evidence="6" id="KW-1133">Transmembrane helix</keyword>
<evidence type="ECO:0000256" key="5">
    <source>
        <dbReference type="ARBA" id="ARBA00022737"/>
    </source>
</evidence>
<dbReference type="InterPro" id="IPR018108">
    <property type="entry name" value="MCP_transmembrane"/>
</dbReference>
<feature type="repeat" description="Solcar" evidence="8">
    <location>
        <begin position="199"/>
        <end position="285"/>
    </location>
</feature>
<dbReference type="PROSITE" id="PS50920">
    <property type="entry name" value="SOLCAR"/>
    <property type="match status" value="3"/>
</dbReference>
<dbReference type="PANTHER" id="PTHR45618">
    <property type="entry name" value="MITOCHONDRIAL DICARBOXYLATE CARRIER-RELATED"/>
    <property type="match status" value="1"/>
</dbReference>
<keyword evidence="7 8" id="KW-0472">Membrane</keyword>
<keyword evidence="3 9" id="KW-0813">Transport</keyword>
<dbReference type="InterPro" id="IPR023395">
    <property type="entry name" value="MCP_dom_sf"/>
</dbReference>
<evidence type="ECO:0000256" key="7">
    <source>
        <dbReference type="ARBA" id="ARBA00023136"/>
    </source>
</evidence>
<dbReference type="AlphaFoldDB" id="A0A5B8MI83"/>
<dbReference type="SUPFAM" id="SSF103506">
    <property type="entry name" value="Mitochondrial carrier"/>
    <property type="match status" value="1"/>
</dbReference>
<evidence type="ECO:0000256" key="1">
    <source>
        <dbReference type="ARBA" id="ARBA00004141"/>
    </source>
</evidence>
<evidence type="ECO:0000313" key="10">
    <source>
        <dbReference type="EMBL" id="QDZ20163.1"/>
    </source>
</evidence>
<keyword evidence="11" id="KW-1185">Reference proteome</keyword>
<protein>
    <submittedName>
        <fullName evidence="10">Mitochondrial uncoupling protein</fullName>
    </submittedName>
</protein>
<name>A0A5B8MI83_9CHLO</name>
<evidence type="ECO:0000256" key="4">
    <source>
        <dbReference type="ARBA" id="ARBA00022692"/>
    </source>
</evidence>
<dbReference type="InterPro" id="IPR050391">
    <property type="entry name" value="Mito_Metabolite_Transporter"/>
</dbReference>
<organism evidence="10 11">
    <name type="scientific">Chloropicon primus</name>
    <dbReference type="NCBI Taxonomy" id="1764295"/>
    <lineage>
        <taxon>Eukaryota</taxon>
        <taxon>Viridiplantae</taxon>
        <taxon>Chlorophyta</taxon>
        <taxon>Chloropicophyceae</taxon>
        <taxon>Chloropicales</taxon>
        <taxon>Chloropicaceae</taxon>
        <taxon>Chloropicon</taxon>
    </lineage>
</organism>
<dbReference type="GO" id="GO:0055085">
    <property type="term" value="P:transmembrane transport"/>
    <property type="evidence" value="ECO:0007669"/>
    <property type="project" value="InterPro"/>
</dbReference>
<dbReference type="InterPro" id="IPR002067">
    <property type="entry name" value="MCP"/>
</dbReference>
<evidence type="ECO:0000256" key="8">
    <source>
        <dbReference type="PROSITE-ProRule" id="PRU00282"/>
    </source>
</evidence>
<dbReference type="PRINTS" id="PR00784">
    <property type="entry name" value="MTUNCOUPLING"/>
</dbReference>
<gene>
    <name evidence="10" type="ORF">A3770_03p26810</name>
</gene>
<dbReference type="EMBL" id="CP031036">
    <property type="protein sequence ID" value="QDZ20163.1"/>
    <property type="molecule type" value="Genomic_DNA"/>
</dbReference>
<dbReference type="Gene3D" id="1.50.40.10">
    <property type="entry name" value="Mitochondrial carrier domain"/>
    <property type="match status" value="1"/>
</dbReference>
<dbReference type="GO" id="GO:0016020">
    <property type="term" value="C:membrane"/>
    <property type="evidence" value="ECO:0007669"/>
    <property type="project" value="UniProtKB-SubCell"/>
</dbReference>
<evidence type="ECO:0000256" key="2">
    <source>
        <dbReference type="ARBA" id="ARBA00006375"/>
    </source>
</evidence>
<comment type="similarity">
    <text evidence="2 9">Belongs to the mitochondrial carrier (TC 2.A.29) family.</text>
</comment>
<evidence type="ECO:0000256" key="9">
    <source>
        <dbReference type="RuleBase" id="RU000488"/>
    </source>
</evidence>
<evidence type="ECO:0000256" key="6">
    <source>
        <dbReference type="ARBA" id="ARBA00022989"/>
    </source>
</evidence>
<reference evidence="10 11" key="1">
    <citation type="submission" date="2018-07" db="EMBL/GenBank/DDBJ databases">
        <title>The complete nuclear genome of the prasinophyte Chloropicon primus (CCMP1205).</title>
        <authorList>
            <person name="Pombert J.-F."/>
            <person name="Otis C."/>
            <person name="Turmel M."/>
            <person name="Lemieux C."/>
        </authorList>
    </citation>
    <scope>NUCLEOTIDE SEQUENCE [LARGE SCALE GENOMIC DNA]</scope>
    <source>
        <strain evidence="10 11">CCMP1205</strain>
    </source>
</reference>
<evidence type="ECO:0000256" key="3">
    <source>
        <dbReference type="ARBA" id="ARBA00022448"/>
    </source>
</evidence>
<comment type="subcellular location">
    <subcellularLocation>
        <location evidence="1">Membrane</location>
        <topology evidence="1">Multi-pass membrane protein</topology>
    </subcellularLocation>
</comment>